<feature type="transmembrane region" description="Helical" evidence="6">
    <location>
        <begin position="185"/>
        <end position="209"/>
    </location>
</feature>
<dbReference type="InterPro" id="IPR004090">
    <property type="entry name" value="Chemotax_Me-accpt_rcpt"/>
</dbReference>
<dbReference type="GO" id="GO:0006935">
    <property type="term" value="P:chemotaxis"/>
    <property type="evidence" value="ECO:0007669"/>
    <property type="project" value="InterPro"/>
</dbReference>
<evidence type="ECO:0000256" key="6">
    <source>
        <dbReference type="SAM" id="Phobius"/>
    </source>
</evidence>
<dbReference type="PROSITE" id="PS50111">
    <property type="entry name" value="CHEMOTAXIS_TRANSDUC_2"/>
    <property type="match status" value="1"/>
</dbReference>
<accession>A0A1Y2L828</accession>
<keyword evidence="6" id="KW-0812">Transmembrane</keyword>
<dbReference type="Gene3D" id="6.10.340.10">
    <property type="match status" value="1"/>
</dbReference>
<evidence type="ECO:0000256" key="4">
    <source>
        <dbReference type="SAM" id="Coils"/>
    </source>
</evidence>
<dbReference type="Proteomes" id="UP000193396">
    <property type="component" value="Unassembled WGS sequence"/>
</dbReference>
<dbReference type="GO" id="GO:0007165">
    <property type="term" value="P:signal transduction"/>
    <property type="evidence" value="ECO:0007669"/>
    <property type="project" value="UniProtKB-KW"/>
</dbReference>
<evidence type="ECO:0000256" key="1">
    <source>
        <dbReference type="ARBA" id="ARBA00023224"/>
    </source>
</evidence>
<dbReference type="SMART" id="SM00283">
    <property type="entry name" value="MA"/>
    <property type="match status" value="1"/>
</dbReference>
<feature type="domain" description="HAMP" evidence="8">
    <location>
        <begin position="211"/>
        <end position="264"/>
    </location>
</feature>
<comment type="caution">
    <text evidence="9">The sequence shown here is derived from an EMBL/GenBank/DDBJ whole genome shotgun (WGS) entry which is preliminary data.</text>
</comment>
<dbReference type="CDD" id="cd06225">
    <property type="entry name" value="HAMP"/>
    <property type="match status" value="1"/>
</dbReference>
<dbReference type="PANTHER" id="PTHR32089:SF112">
    <property type="entry name" value="LYSOZYME-LIKE PROTEIN-RELATED"/>
    <property type="match status" value="1"/>
</dbReference>
<evidence type="ECO:0000256" key="3">
    <source>
        <dbReference type="PROSITE-ProRule" id="PRU00284"/>
    </source>
</evidence>
<dbReference type="GO" id="GO:0016020">
    <property type="term" value="C:membrane"/>
    <property type="evidence" value="ECO:0007669"/>
    <property type="project" value="InterPro"/>
</dbReference>
<dbReference type="InterPro" id="IPR003660">
    <property type="entry name" value="HAMP_dom"/>
</dbReference>
<dbReference type="SUPFAM" id="SSF58104">
    <property type="entry name" value="Methyl-accepting chemotaxis protein (MCP) signaling domain"/>
    <property type="match status" value="1"/>
</dbReference>
<dbReference type="Pfam" id="PF00672">
    <property type="entry name" value="HAMP"/>
    <property type="match status" value="1"/>
</dbReference>
<dbReference type="Gene3D" id="1.10.287.950">
    <property type="entry name" value="Methyl-accepting chemotaxis protein"/>
    <property type="match status" value="1"/>
</dbReference>
<keyword evidence="1 3" id="KW-0807">Transducer</keyword>
<keyword evidence="4" id="KW-0175">Coiled coil</keyword>
<dbReference type="InterPro" id="IPR007891">
    <property type="entry name" value="CHASE3"/>
</dbReference>
<reference evidence="9 10" key="1">
    <citation type="submission" date="2014-03" db="EMBL/GenBank/DDBJ databases">
        <title>The draft genome sequence of Thalassospira alkalitolerans JCM 18968.</title>
        <authorList>
            <person name="Lai Q."/>
            <person name="Shao Z."/>
        </authorList>
    </citation>
    <scope>NUCLEOTIDE SEQUENCE [LARGE SCALE GENOMIC DNA]</scope>
    <source>
        <strain evidence="9 10">JCM 18968</strain>
    </source>
</reference>
<sequence>MNFFKDLSIPAKLTTCFAVMIAVILMVAVAGMYATSQVKSANEQRDYLAEFERDYRNLDRSYLMARQELVYFLTTGDRTGLKSYEKSLAEISIRTDVLKTYATINPTIADLIDKMDGAIDRWEEIASQQAKLMRHYLTVNHARAIEASGEPRELSDSVSKIAQELSTNIDQMNLDVELQTERAMWLFQLTLGIGVALLICMAALFGGTLSRLIATPIRKMNDAMGSLASGNLDIEILDMKRADEVGAMAKSLEIFRENARERARMAEQERMESDRQVERTKRMGTLTAGFDHKIQEVLSAVSVALDEVRSASETLSSHSVRANQDAKSVAEQAEESSTDIETVASATAQLSASIAEISAQIARVTEITQLAVGETERTNQRVELLNGAAQSVGEVVNLISDIADQTNMLALNATIESARAGDAGKGFAVVAGEVKNLAAQTVKATEQISQKINEIQGETGAASAAVRGFANTIHQIDELMSVVASAVEEQGAATQEISRSVEGAANGNIAISNAVKNVAEATTESGDLSHGQLDCVGRLAAANDELRSHVNGFLTDVRAV</sequence>
<feature type="coiled-coil region" evidence="4">
    <location>
        <begin position="249"/>
        <end position="283"/>
    </location>
</feature>
<comment type="similarity">
    <text evidence="2">Belongs to the methyl-accepting chemotaxis (MCP) protein family.</text>
</comment>
<dbReference type="EMBL" id="JFKB01000012">
    <property type="protein sequence ID" value="OSQ46167.1"/>
    <property type="molecule type" value="Genomic_DNA"/>
</dbReference>
<dbReference type="STRING" id="1293890.TALK_16220"/>
<keyword evidence="10" id="KW-1185">Reference proteome</keyword>
<dbReference type="AlphaFoldDB" id="A0A1Y2L828"/>
<gene>
    <name evidence="9" type="ORF">TALK_16220</name>
</gene>
<evidence type="ECO:0000259" key="8">
    <source>
        <dbReference type="PROSITE" id="PS50885"/>
    </source>
</evidence>
<dbReference type="PROSITE" id="PS50885">
    <property type="entry name" value="HAMP"/>
    <property type="match status" value="1"/>
</dbReference>
<feature type="compositionally biased region" description="Polar residues" evidence="5">
    <location>
        <begin position="314"/>
        <end position="326"/>
    </location>
</feature>
<dbReference type="PANTHER" id="PTHR32089">
    <property type="entry name" value="METHYL-ACCEPTING CHEMOTAXIS PROTEIN MCPB"/>
    <property type="match status" value="1"/>
</dbReference>
<dbReference type="OrthoDB" id="8482111at2"/>
<feature type="region of interest" description="Disordered" evidence="5">
    <location>
        <begin position="314"/>
        <end position="338"/>
    </location>
</feature>
<dbReference type="GO" id="GO:0004888">
    <property type="term" value="F:transmembrane signaling receptor activity"/>
    <property type="evidence" value="ECO:0007669"/>
    <property type="project" value="InterPro"/>
</dbReference>
<proteinExistence type="inferred from homology"/>
<organism evidence="9 10">
    <name type="scientific">Thalassospira alkalitolerans</name>
    <dbReference type="NCBI Taxonomy" id="1293890"/>
    <lineage>
        <taxon>Bacteria</taxon>
        <taxon>Pseudomonadati</taxon>
        <taxon>Pseudomonadota</taxon>
        <taxon>Alphaproteobacteria</taxon>
        <taxon>Rhodospirillales</taxon>
        <taxon>Thalassospiraceae</taxon>
        <taxon>Thalassospira</taxon>
    </lineage>
</organism>
<protein>
    <submittedName>
        <fullName evidence="9">Chemotaxis protein</fullName>
    </submittedName>
</protein>
<dbReference type="PRINTS" id="PR00260">
    <property type="entry name" value="CHEMTRNSDUCR"/>
</dbReference>
<evidence type="ECO:0000313" key="10">
    <source>
        <dbReference type="Proteomes" id="UP000193396"/>
    </source>
</evidence>
<dbReference type="SMART" id="SM00304">
    <property type="entry name" value="HAMP"/>
    <property type="match status" value="1"/>
</dbReference>
<evidence type="ECO:0000256" key="5">
    <source>
        <dbReference type="SAM" id="MobiDB-lite"/>
    </source>
</evidence>
<dbReference type="InterPro" id="IPR004089">
    <property type="entry name" value="MCPsignal_dom"/>
</dbReference>
<keyword evidence="6" id="KW-0472">Membrane</keyword>
<evidence type="ECO:0000256" key="2">
    <source>
        <dbReference type="ARBA" id="ARBA00029447"/>
    </source>
</evidence>
<dbReference type="Pfam" id="PF00015">
    <property type="entry name" value="MCPsignal"/>
    <property type="match status" value="1"/>
</dbReference>
<keyword evidence="6" id="KW-1133">Transmembrane helix</keyword>
<feature type="transmembrane region" description="Helical" evidence="6">
    <location>
        <begin position="12"/>
        <end position="34"/>
    </location>
</feature>
<evidence type="ECO:0000259" key="7">
    <source>
        <dbReference type="PROSITE" id="PS50111"/>
    </source>
</evidence>
<name>A0A1Y2L828_9PROT</name>
<feature type="domain" description="Methyl-accepting transducer" evidence="7">
    <location>
        <begin position="304"/>
        <end position="529"/>
    </location>
</feature>
<dbReference type="RefSeq" id="WP_085620200.1">
    <property type="nucleotide sequence ID" value="NZ_JFKB01000012.1"/>
</dbReference>
<evidence type="ECO:0000313" key="9">
    <source>
        <dbReference type="EMBL" id="OSQ46167.1"/>
    </source>
</evidence>
<dbReference type="Pfam" id="PF05227">
    <property type="entry name" value="CHASE3"/>
    <property type="match status" value="1"/>
</dbReference>